<organism evidence="1">
    <name type="scientific">Aspergillus niger</name>
    <dbReference type="NCBI Taxonomy" id="5061"/>
    <lineage>
        <taxon>Eukaryota</taxon>
        <taxon>Fungi</taxon>
        <taxon>Dikarya</taxon>
        <taxon>Ascomycota</taxon>
        <taxon>Pezizomycotina</taxon>
        <taxon>Eurotiomycetes</taxon>
        <taxon>Eurotiomycetidae</taxon>
        <taxon>Eurotiales</taxon>
        <taxon>Aspergillaceae</taxon>
        <taxon>Aspergillus</taxon>
        <taxon>Aspergillus subgen. Circumdati</taxon>
    </lineage>
</organism>
<dbReference type="GeneID" id="84590690"/>
<evidence type="ECO:0000313" key="1">
    <source>
        <dbReference type="RefSeq" id="XP_059605203.1"/>
    </source>
</evidence>
<dbReference type="AlphaFoldDB" id="A0AAJ8BYB9"/>
<gene>
    <name evidence="1" type="ORF">An03g03790</name>
</gene>
<reference evidence="1" key="1">
    <citation type="submission" date="2025-02" db="EMBL/GenBank/DDBJ databases">
        <authorList>
            <consortium name="NCBI Genome Project"/>
        </authorList>
    </citation>
    <scope>NUCLEOTIDE SEQUENCE</scope>
</reference>
<proteinExistence type="predicted"/>
<sequence length="376" mass="41594">MSCPTLRVLVQAPKQRSDSQKGTIDTEGRYFVSHPSPYFEVVSISTPDQEHGDMYRTTIVLQGNNTCTTPGVSVLQSAHHVITVILFGLSLTAAASHGRRSSYFVTSLVLSVSNQKWWEEDWWWGMASSTRITLGPPSIPPPWLAPRRNIPKSQDGFVRRHHAASGLDQHVNHHPSSSLWNWGNIGIEKDLPSGVLVKGPPTALYSADIGWGSKLKLTSTLNPSQQLLRHSGVLGLLIQFWPVDDSNQVNQAGLPNDGFGRPPIRQILSTTTKSTISFHLYKLTAAPACNFRHLNERRPRPYKQNLTYRYTGRRPTLYGLLEKSERNLEAATMFTSTFTQRYEPSINIVAHRLGDIGPVITASVGVVAESGTTPGP</sequence>
<name>A0AAJ8BYB9_ASPNG</name>
<dbReference type="RefSeq" id="XP_059605203.1">
    <property type="nucleotide sequence ID" value="XM_059747029.1"/>
</dbReference>
<dbReference type="VEuPathDB" id="FungiDB:An03g03790"/>
<accession>A0AAJ8BYB9</accession>
<protein>
    <submittedName>
        <fullName evidence="1">Uncharacterized protein</fullName>
    </submittedName>
</protein>
<dbReference type="KEGG" id="ang:An03g03790"/>
<reference evidence="1" key="2">
    <citation type="submission" date="2025-08" db="UniProtKB">
        <authorList>
            <consortium name="RefSeq"/>
        </authorList>
    </citation>
    <scope>IDENTIFICATION</scope>
</reference>